<feature type="transmembrane region" description="Helical" evidence="2">
    <location>
        <begin position="48"/>
        <end position="70"/>
    </location>
</feature>
<feature type="compositionally biased region" description="Low complexity" evidence="1">
    <location>
        <begin position="24"/>
        <end position="36"/>
    </location>
</feature>
<reference evidence="3" key="2">
    <citation type="submission" date="2021-04" db="EMBL/GenBank/DDBJ databases">
        <authorList>
            <person name="Gilroy R."/>
        </authorList>
    </citation>
    <scope>NUCLEOTIDE SEQUENCE</scope>
    <source>
        <strain evidence="3">ChiHejej3B27-3195</strain>
    </source>
</reference>
<proteinExistence type="predicted"/>
<protein>
    <submittedName>
        <fullName evidence="3">Uncharacterized protein</fullName>
    </submittedName>
</protein>
<gene>
    <name evidence="3" type="ORF">H9871_05950</name>
</gene>
<dbReference type="Proteomes" id="UP000824151">
    <property type="component" value="Unassembled WGS sequence"/>
</dbReference>
<reference evidence="3" key="1">
    <citation type="journal article" date="2021" name="PeerJ">
        <title>Extensive microbial diversity within the chicken gut microbiome revealed by metagenomics and culture.</title>
        <authorList>
            <person name="Gilroy R."/>
            <person name="Ravi A."/>
            <person name="Getino M."/>
            <person name="Pursley I."/>
            <person name="Horton D.L."/>
            <person name="Alikhan N.F."/>
            <person name="Baker D."/>
            <person name="Gharbi K."/>
            <person name="Hall N."/>
            <person name="Watson M."/>
            <person name="Adriaenssens E.M."/>
            <person name="Foster-Nyarko E."/>
            <person name="Jarju S."/>
            <person name="Secka A."/>
            <person name="Antonio M."/>
            <person name="Oren A."/>
            <person name="Chaudhuri R.R."/>
            <person name="La Ragione R."/>
            <person name="Hildebrand F."/>
            <person name="Pallen M.J."/>
        </authorList>
    </citation>
    <scope>NUCLEOTIDE SEQUENCE</scope>
    <source>
        <strain evidence="3">ChiHejej3B27-3195</strain>
    </source>
</reference>
<dbReference type="EMBL" id="DXGD01000219">
    <property type="protein sequence ID" value="HIW99668.1"/>
    <property type="molecule type" value="Genomic_DNA"/>
</dbReference>
<name>A0A9D1USN0_9MICC</name>
<keyword evidence="2" id="KW-1133">Transmembrane helix</keyword>
<accession>A0A9D1USN0</accession>
<comment type="caution">
    <text evidence="3">The sequence shown here is derived from an EMBL/GenBank/DDBJ whole genome shotgun (WGS) entry which is preliminary data.</text>
</comment>
<feature type="non-terminal residue" evidence="3">
    <location>
        <position position="86"/>
    </location>
</feature>
<organism evidence="3 4">
    <name type="scientific">Candidatus Nesterenkonia stercoripullorum</name>
    <dbReference type="NCBI Taxonomy" id="2838701"/>
    <lineage>
        <taxon>Bacteria</taxon>
        <taxon>Bacillati</taxon>
        <taxon>Actinomycetota</taxon>
        <taxon>Actinomycetes</taxon>
        <taxon>Micrococcales</taxon>
        <taxon>Micrococcaceae</taxon>
        <taxon>Nesterenkonia</taxon>
    </lineage>
</organism>
<sequence length="86" mass="8795">MSAQASVDVKSNVAPGFTGAETQPSAPAASPSPSLLALPKLKGKHRGLLPAIIGLLTIALGAVLAINIHLGNSQYDLVQLQNDREA</sequence>
<feature type="region of interest" description="Disordered" evidence="1">
    <location>
        <begin position="1"/>
        <end position="36"/>
    </location>
</feature>
<evidence type="ECO:0000256" key="1">
    <source>
        <dbReference type="SAM" id="MobiDB-lite"/>
    </source>
</evidence>
<evidence type="ECO:0000256" key="2">
    <source>
        <dbReference type="SAM" id="Phobius"/>
    </source>
</evidence>
<keyword evidence="2" id="KW-0812">Transmembrane</keyword>
<dbReference type="AlphaFoldDB" id="A0A9D1USN0"/>
<evidence type="ECO:0000313" key="4">
    <source>
        <dbReference type="Proteomes" id="UP000824151"/>
    </source>
</evidence>
<evidence type="ECO:0000313" key="3">
    <source>
        <dbReference type="EMBL" id="HIW99668.1"/>
    </source>
</evidence>
<keyword evidence="2" id="KW-0472">Membrane</keyword>